<proteinExistence type="predicted"/>
<gene>
    <name evidence="2" type="ORF">BSTOLATCC_MIC11646</name>
</gene>
<evidence type="ECO:0000313" key="3">
    <source>
        <dbReference type="Proteomes" id="UP001162131"/>
    </source>
</evidence>
<dbReference type="EMBL" id="CAJZBQ010000012">
    <property type="protein sequence ID" value="CAG9314646.1"/>
    <property type="molecule type" value="Genomic_DNA"/>
</dbReference>
<feature type="region of interest" description="Disordered" evidence="1">
    <location>
        <begin position="53"/>
        <end position="74"/>
    </location>
</feature>
<dbReference type="AlphaFoldDB" id="A0AAU9ILM4"/>
<reference evidence="2" key="1">
    <citation type="submission" date="2021-09" db="EMBL/GenBank/DDBJ databases">
        <authorList>
            <consortium name="AG Swart"/>
            <person name="Singh M."/>
            <person name="Singh A."/>
            <person name="Seah K."/>
            <person name="Emmerich C."/>
        </authorList>
    </citation>
    <scope>NUCLEOTIDE SEQUENCE</scope>
    <source>
        <strain evidence="2">ATCC30299</strain>
    </source>
</reference>
<dbReference type="Proteomes" id="UP001162131">
    <property type="component" value="Unassembled WGS sequence"/>
</dbReference>
<organism evidence="2 3">
    <name type="scientific">Blepharisma stoltei</name>
    <dbReference type="NCBI Taxonomy" id="1481888"/>
    <lineage>
        <taxon>Eukaryota</taxon>
        <taxon>Sar</taxon>
        <taxon>Alveolata</taxon>
        <taxon>Ciliophora</taxon>
        <taxon>Postciliodesmatophora</taxon>
        <taxon>Heterotrichea</taxon>
        <taxon>Heterotrichida</taxon>
        <taxon>Blepharismidae</taxon>
        <taxon>Blepharisma</taxon>
    </lineage>
</organism>
<protein>
    <submittedName>
        <fullName evidence="2">Uncharacterized protein</fullName>
    </submittedName>
</protein>
<keyword evidence="3" id="KW-1185">Reference proteome</keyword>
<accession>A0AAU9ILM4</accession>
<comment type="caution">
    <text evidence="2">The sequence shown here is derived from an EMBL/GenBank/DDBJ whole genome shotgun (WGS) entry which is preliminary data.</text>
</comment>
<evidence type="ECO:0000313" key="2">
    <source>
        <dbReference type="EMBL" id="CAG9314646.1"/>
    </source>
</evidence>
<evidence type="ECO:0000256" key="1">
    <source>
        <dbReference type="SAM" id="MobiDB-lite"/>
    </source>
</evidence>
<sequence length="234" mass="27448">MSKSYYPFLKPSKQTWVPWNKLTTRSFSQDLNKVLRSSRAKSPSMQKIAVHNSLQISPIKPKPPKHSQDNSPTFSIDSSCNISADFYFRLPSFVKDLDSDRTRPKTARSKRNVEVGETPDSFIENYHPINRGYSKEQAGSMLKKKLEPRQIKIVFKSFQTKRSLSPKKRPMEYYSARKLQNKESARKEEPVVVGSKVKRYYMEKPMTERERHRDSTRTDIFMTDEMFMMPKFSV</sequence>
<name>A0AAU9ILM4_9CILI</name>